<comment type="caution">
    <text evidence="2">The sequence shown here is derived from an EMBL/GenBank/DDBJ whole genome shotgun (WGS) entry which is preliminary data.</text>
</comment>
<dbReference type="RefSeq" id="WP_008042654.1">
    <property type="nucleotide sequence ID" value="NZ_CH724149.1"/>
</dbReference>
<keyword evidence="1" id="KW-1133">Transmembrane helix</keyword>
<feature type="transmembrane region" description="Helical" evidence="1">
    <location>
        <begin position="6"/>
        <end position="28"/>
    </location>
</feature>
<dbReference type="EMBL" id="AAOE01000005">
    <property type="protein sequence ID" value="EAR10278.1"/>
    <property type="molecule type" value="Genomic_DNA"/>
</dbReference>
<dbReference type="AlphaFoldDB" id="A4BCL2"/>
<evidence type="ECO:0000256" key="1">
    <source>
        <dbReference type="SAM" id="Phobius"/>
    </source>
</evidence>
<accession>A4BCL2</accession>
<keyword evidence="1" id="KW-0472">Membrane</keyword>
<dbReference type="InterPro" id="IPR048085">
    <property type="entry name" value="Cyt_ox_CcoM-like"/>
</dbReference>
<evidence type="ECO:0000313" key="2">
    <source>
        <dbReference type="EMBL" id="EAR10278.1"/>
    </source>
</evidence>
<evidence type="ECO:0000313" key="3">
    <source>
        <dbReference type="Proteomes" id="UP000005953"/>
    </source>
</evidence>
<organism evidence="2 3">
    <name type="scientific">Reinekea blandensis MED297</name>
    <dbReference type="NCBI Taxonomy" id="314283"/>
    <lineage>
        <taxon>Bacteria</taxon>
        <taxon>Pseudomonadati</taxon>
        <taxon>Pseudomonadota</taxon>
        <taxon>Gammaproteobacteria</taxon>
        <taxon>Oceanospirillales</taxon>
        <taxon>Saccharospirillaceae</taxon>
        <taxon>Reinekea</taxon>
    </lineage>
</organism>
<dbReference type="Proteomes" id="UP000005953">
    <property type="component" value="Unassembled WGS sequence"/>
</dbReference>
<sequence>MYMDAVVFSGLAVVGLMVAFFGGVVYFLRKDAKQHSHEK</sequence>
<keyword evidence="1" id="KW-0812">Transmembrane</keyword>
<dbReference type="HOGENOM" id="CLU_215374_1_0_6"/>
<reference evidence="2 3" key="1">
    <citation type="submission" date="2006-02" db="EMBL/GenBank/DDBJ databases">
        <authorList>
            <person name="Pinhassi J."/>
            <person name="Pedros-Alio C."/>
            <person name="Ferriera S."/>
            <person name="Johnson J."/>
            <person name="Kravitz S."/>
            <person name="Halpern A."/>
            <person name="Remington K."/>
            <person name="Beeson K."/>
            <person name="Tran B."/>
            <person name="Rogers Y.-H."/>
            <person name="Friedman R."/>
            <person name="Venter J.C."/>
        </authorList>
    </citation>
    <scope>NUCLEOTIDE SEQUENCE [LARGE SCALE GENOMIC DNA]</scope>
    <source>
        <strain evidence="2 3">MED297</strain>
    </source>
</reference>
<dbReference type="NCBIfam" id="NF041600">
    <property type="entry name" value="cyt_ox_CcoM"/>
    <property type="match status" value="1"/>
</dbReference>
<protein>
    <recommendedName>
        <fullName evidence="4">ATP-dependent helicase</fullName>
    </recommendedName>
</protein>
<keyword evidence="3" id="KW-1185">Reference proteome</keyword>
<evidence type="ECO:0008006" key="4">
    <source>
        <dbReference type="Google" id="ProtNLM"/>
    </source>
</evidence>
<gene>
    <name evidence="2" type="ORF">MED297_13682</name>
</gene>
<name>A4BCL2_9GAMM</name>
<proteinExistence type="predicted"/>